<sequence length="219" mass="23277">MMSSTVTRTRIKFCGLTRADDIASAVSLGVDAVGFVMWPQSKRSISVEQLAELAATVPAFVTRVGLFVDQPASLIERCAPYLDLLQFHGDEPPEACQSYAMAWMKALRMRDGLDLHQEADRYHEASALLLDAYRPGVPGGTGETFDWSRIPANLAKPVILAGGLTSGNIDAAIKHVAPYAVDVSGGIEASPGEKSAAKMQAFVQAVSVANTSPSSLPNV</sequence>
<keyword evidence="8 9" id="KW-0413">Isomerase</keyword>
<evidence type="ECO:0000256" key="3">
    <source>
        <dbReference type="ARBA" id="ARBA00012572"/>
    </source>
</evidence>
<dbReference type="Proteomes" id="UP001254564">
    <property type="component" value="Unassembled WGS sequence"/>
</dbReference>
<accession>A0ABU1H8R3</accession>
<evidence type="ECO:0000256" key="9">
    <source>
        <dbReference type="HAMAP-Rule" id="MF_00135"/>
    </source>
</evidence>
<gene>
    <name evidence="9" type="primary">trpF</name>
    <name evidence="11" type="ORF">QC823_14740</name>
</gene>
<keyword evidence="6 9" id="KW-0822">Tryptophan biosynthesis</keyword>
<dbReference type="HAMAP" id="MF_00135">
    <property type="entry name" value="PRAI"/>
    <property type="match status" value="1"/>
</dbReference>
<dbReference type="Gene3D" id="3.20.20.70">
    <property type="entry name" value="Aldolase class I"/>
    <property type="match status" value="1"/>
</dbReference>
<comment type="caution">
    <text evidence="11">The sequence shown here is derived from an EMBL/GenBank/DDBJ whole genome shotgun (WGS) entry which is preliminary data.</text>
</comment>
<dbReference type="InterPro" id="IPR013785">
    <property type="entry name" value="Aldolase_TIM"/>
</dbReference>
<evidence type="ECO:0000256" key="1">
    <source>
        <dbReference type="ARBA" id="ARBA00001164"/>
    </source>
</evidence>
<proteinExistence type="inferred from homology"/>
<dbReference type="CDD" id="cd00405">
    <property type="entry name" value="PRAI"/>
    <property type="match status" value="1"/>
</dbReference>
<evidence type="ECO:0000256" key="6">
    <source>
        <dbReference type="ARBA" id="ARBA00022822"/>
    </source>
</evidence>
<dbReference type="EC" id="5.3.1.24" evidence="3 9"/>
<comment type="catalytic activity">
    <reaction evidence="1 9">
        <text>N-(5-phospho-beta-D-ribosyl)anthranilate = 1-(2-carboxyphenylamino)-1-deoxy-D-ribulose 5-phosphate</text>
        <dbReference type="Rhea" id="RHEA:21540"/>
        <dbReference type="ChEBI" id="CHEBI:18277"/>
        <dbReference type="ChEBI" id="CHEBI:58613"/>
        <dbReference type="EC" id="5.3.1.24"/>
    </reaction>
</comment>
<dbReference type="NCBIfam" id="NF002298">
    <property type="entry name" value="PRK01222.1-4"/>
    <property type="match status" value="1"/>
</dbReference>
<dbReference type="InterPro" id="IPR001240">
    <property type="entry name" value="PRAI_dom"/>
</dbReference>
<evidence type="ECO:0000256" key="5">
    <source>
        <dbReference type="ARBA" id="ARBA00022605"/>
    </source>
</evidence>
<dbReference type="GO" id="GO:0004640">
    <property type="term" value="F:phosphoribosylanthranilate isomerase activity"/>
    <property type="evidence" value="ECO:0007669"/>
    <property type="project" value="UniProtKB-EC"/>
</dbReference>
<dbReference type="Pfam" id="PF00697">
    <property type="entry name" value="PRAI"/>
    <property type="match status" value="1"/>
</dbReference>
<dbReference type="PANTHER" id="PTHR42894:SF1">
    <property type="entry name" value="N-(5'-PHOSPHORIBOSYL)ANTHRANILATE ISOMERASE"/>
    <property type="match status" value="1"/>
</dbReference>
<protein>
    <recommendedName>
        <fullName evidence="4 9">N-(5'-phosphoribosyl)anthranilate isomerase</fullName>
        <shortName evidence="9">PRAI</shortName>
        <ecNumber evidence="3 9">5.3.1.24</ecNumber>
    </recommendedName>
</protein>
<evidence type="ECO:0000256" key="2">
    <source>
        <dbReference type="ARBA" id="ARBA00004664"/>
    </source>
</evidence>
<evidence type="ECO:0000313" key="12">
    <source>
        <dbReference type="Proteomes" id="UP001254564"/>
    </source>
</evidence>
<keyword evidence="7 9" id="KW-0057">Aromatic amino acid biosynthesis</keyword>
<keyword evidence="5 9" id="KW-0028">Amino-acid biosynthesis</keyword>
<dbReference type="EMBL" id="JARWAN010000031">
    <property type="protein sequence ID" value="MDR5900231.1"/>
    <property type="molecule type" value="Genomic_DNA"/>
</dbReference>
<evidence type="ECO:0000313" key="11">
    <source>
        <dbReference type="EMBL" id="MDR5900231.1"/>
    </source>
</evidence>
<dbReference type="InterPro" id="IPR011060">
    <property type="entry name" value="RibuloseP-bd_barrel"/>
</dbReference>
<dbReference type="PANTHER" id="PTHR42894">
    <property type="entry name" value="N-(5'-PHOSPHORIBOSYL)ANTHRANILATE ISOMERASE"/>
    <property type="match status" value="1"/>
</dbReference>
<reference evidence="11 12" key="1">
    <citation type="submission" date="2023-04" db="EMBL/GenBank/DDBJ databases">
        <title>A long-awaited taxogenomic arrangement of the family Halomonadaceae.</title>
        <authorList>
            <person name="De La Haba R."/>
            <person name="Chuvochina M."/>
            <person name="Wittouck S."/>
            <person name="Arahal D.R."/>
            <person name="Sanchez-Porro C."/>
            <person name="Hugenholtz P."/>
            <person name="Ventosa A."/>
        </authorList>
    </citation>
    <scope>NUCLEOTIDE SEQUENCE [LARGE SCALE GENOMIC DNA]</scope>
    <source>
        <strain evidence="11 12">DSM 21020</strain>
    </source>
</reference>
<dbReference type="NCBIfam" id="NF002299">
    <property type="entry name" value="PRK01222.1-6"/>
    <property type="match status" value="1"/>
</dbReference>
<feature type="domain" description="N-(5'phosphoribosyl) anthranilate isomerase (PRAI)" evidence="10">
    <location>
        <begin position="12"/>
        <end position="205"/>
    </location>
</feature>
<name>A0ABU1H8R3_9GAMM</name>
<comment type="pathway">
    <text evidence="2 9">Amino-acid biosynthesis; L-tryptophan biosynthesis; L-tryptophan from chorismate: step 3/5.</text>
</comment>
<evidence type="ECO:0000256" key="7">
    <source>
        <dbReference type="ARBA" id="ARBA00023141"/>
    </source>
</evidence>
<dbReference type="RefSeq" id="WP_309657108.1">
    <property type="nucleotide sequence ID" value="NZ_JARWAN010000031.1"/>
</dbReference>
<evidence type="ECO:0000256" key="8">
    <source>
        <dbReference type="ARBA" id="ARBA00023235"/>
    </source>
</evidence>
<comment type="similarity">
    <text evidence="9">Belongs to the TrpF family.</text>
</comment>
<keyword evidence="12" id="KW-1185">Reference proteome</keyword>
<evidence type="ECO:0000256" key="4">
    <source>
        <dbReference type="ARBA" id="ARBA00022272"/>
    </source>
</evidence>
<dbReference type="InterPro" id="IPR044643">
    <property type="entry name" value="TrpF_fam"/>
</dbReference>
<organism evidence="11 12">
    <name type="scientific">Vreelandella vilamensis</name>
    <dbReference type="NCBI Taxonomy" id="531309"/>
    <lineage>
        <taxon>Bacteria</taxon>
        <taxon>Pseudomonadati</taxon>
        <taxon>Pseudomonadota</taxon>
        <taxon>Gammaproteobacteria</taxon>
        <taxon>Oceanospirillales</taxon>
        <taxon>Halomonadaceae</taxon>
        <taxon>Vreelandella</taxon>
    </lineage>
</organism>
<dbReference type="SUPFAM" id="SSF51366">
    <property type="entry name" value="Ribulose-phoshate binding barrel"/>
    <property type="match status" value="1"/>
</dbReference>
<evidence type="ECO:0000259" key="10">
    <source>
        <dbReference type="Pfam" id="PF00697"/>
    </source>
</evidence>